<gene>
    <name evidence="2" type="ORF">phiA829_038</name>
</gene>
<dbReference type="EMBL" id="KY914485">
    <property type="protein sequence ID" value="ARK07858.1"/>
    <property type="molecule type" value="Genomic_DNA"/>
</dbReference>
<protein>
    <recommendedName>
        <fullName evidence="1">5-hmdU DNA kinase helical domain-containing protein</fullName>
    </recommendedName>
</protein>
<evidence type="ECO:0000259" key="1">
    <source>
        <dbReference type="Pfam" id="PF18723"/>
    </source>
</evidence>
<dbReference type="InterPro" id="IPR040684">
    <property type="entry name" value="HMUDK_hel"/>
</dbReference>
<sequence>MKSKYQDVLYDGVDSQRIRKAQPVLDESILQLLKEFIRDRYDIHLKKDVQNLPAPWTENQILQQVKFTNVRREHDRQSQNYIKMIASRDISWFGKFWNTVMFRMFNISSLWEYIYPDVVSIHTLPSELDLYFKKLKELEYLGKPLFTNAFNTGGLKQSLALPEYDHDTCRAQRRGEMIIKAEDGSDINYKLDREKLLSGELKSPDFEPYMPMRVIRYVAKASSQLLPTLHEDILKCKSQTEAYEMLLKIRGFSRFLAYQVFVDLTYCPEFQFSENEFTVSGPGCDAGINLLFVDKGGMTPAECLFWLRDNASDVFGKRFFYDLFTDLPEHDRCINVMSLENLHCELSKYVRCHEQLVSGKKPRGKVSTEKLVSKTSATTGTKKLW</sequence>
<proteinExistence type="predicted"/>
<dbReference type="Proteomes" id="UP000221506">
    <property type="component" value="Segment"/>
</dbReference>
<feature type="domain" description="5-hmdU DNA kinase helical" evidence="1">
    <location>
        <begin position="28"/>
        <end position="356"/>
    </location>
</feature>
<keyword evidence="3" id="KW-1185">Reference proteome</keyword>
<evidence type="ECO:0000313" key="2">
    <source>
        <dbReference type="EMBL" id="ARK07858.1"/>
    </source>
</evidence>
<dbReference type="Pfam" id="PF18723">
    <property type="entry name" value="HMUDK_hel"/>
    <property type="match status" value="1"/>
</dbReference>
<name>A0A1W6DY78_9CAUD</name>
<reference evidence="2 3" key="1">
    <citation type="submission" date="2017-04" db="EMBL/GenBank/DDBJ databases">
        <title>Complete genome sequence and characterization of temperature-dependent bacteriophage phiA8-29 infecting Aeromonas.</title>
        <authorList>
            <person name="He Y."/>
            <person name="Yang H."/>
        </authorList>
    </citation>
    <scope>NUCLEOTIDE SEQUENCE [LARGE SCALE GENOMIC DNA]</scope>
</reference>
<accession>A0A1W6DY78</accession>
<organism evidence="2 3">
    <name type="scientific">Aeromonas phage phiA8-29</name>
    <dbReference type="NCBI Taxonomy" id="1978922"/>
    <lineage>
        <taxon>Viruses</taxon>
        <taxon>Duplodnaviria</taxon>
        <taxon>Heunggongvirae</taxon>
        <taxon>Uroviricota</taxon>
        <taxon>Caudoviricetes</taxon>
        <taxon>Pantevenvirales</taxon>
        <taxon>Ackermannviridae</taxon>
        <taxon>Tedavirus</taxon>
        <taxon>Tedavirus A829</taxon>
    </lineage>
</organism>
<evidence type="ECO:0000313" key="3">
    <source>
        <dbReference type="Proteomes" id="UP000221506"/>
    </source>
</evidence>